<dbReference type="PROSITE" id="PS51462">
    <property type="entry name" value="NUDIX"/>
    <property type="match status" value="1"/>
</dbReference>
<dbReference type="SUPFAM" id="SSF55811">
    <property type="entry name" value="Nudix"/>
    <property type="match status" value="1"/>
</dbReference>
<evidence type="ECO:0000256" key="1">
    <source>
        <dbReference type="ARBA" id="ARBA00001946"/>
    </source>
</evidence>
<dbReference type="CDD" id="cd02883">
    <property type="entry name" value="NUDIX_Hydrolase"/>
    <property type="match status" value="1"/>
</dbReference>
<organism evidence="5 6">
    <name type="scientific">Lysinibacillus louembei</name>
    <dbReference type="NCBI Taxonomy" id="1470088"/>
    <lineage>
        <taxon>Bacteria</taxon>
        <taxon>Bacillati</taxon>
        <taxon>Bacillota</taxon>
        <taxon>Bacilli</taxon>
        <taxon>Bacillales</taxon>
        <taxon>Bacillaceae</taxon>
        <taxon>Lysinibacillus</taxon>
    </lineage>
</organism>
<accession>A0ABZ0RX09</accession>
<dbReference type="RefSeq" id="WP_319837386.1">
    <property type="nucleotide sequence ID" value="NZ_CP137624.1"/>
</dbReference>
<evidence type="ECO:0000259" key="4">
    <source>
        <dbReference type="PROSITE" id="PS51462"/>
    </source>
</evidence>
<feature type="domain" description="Nudix hydrolase" evidence="4">
    <location>
        <begin position="5"/>
        <end position="135"/>
    </location>
</feature>
<dbReference type="PRINTS" id="PR00502">
    <property type="entry name" value="NUDIXFAMILY"/>
</dbReference>
<name>A0ABZ0RX09_9BACI</name>
<dbReference type="InterPro" id="IPR020084">
    <property type="entry name" value="NUDIX_hydrolase_CS"/>
</dbReference>
<dbReference type="Proteomes" id="UP001322664">
    <property type="component" value="Chromosome"/>
</dbReference>
<protein>
    <submittedName>
        <fullName evidence="5">NUDIX domain-containing protein</fullName>
    </submittedName>
</protein>
<comment type="cofactor">
    <cofactor evidence="1">
        <name>Mg(2+)</name>
        <dbReference type="ChEBI" id="CHEBI:18420"/>
    </cofactor>
</comment>
<sequence>MVIPTHIVAVGGIVENNEGDILLVKTKNNGWVFPGGQVEVEESLLDALVREIKEESGIDVSVEKLISVSSNTAIHKWHDGVTDVPTKVILDFICKPIGGILQTSEETTECKWVSKSKVLELVESPAIQRRYRVFLENFEEVTYMEFVTKPEFKLKQTRTI</sequence>
<comment type="similarity">
    <text evidence="3">Belongs to the Nudix hydrolase family.</text>
</comment>
<evidence type="ECO:0000256" key="2">
    <source>
        <dbReference type="ARBA" id="ARBA00022801"/>
    </source>
</evidence>
<dbReference type="EMBL" id="CP137624">
    <property type="protein sequence ID" value="WPK12690.1"/>
    <property type="molecule type" value="Genomic_DNA"/>
</dbReference>
<dbReference type="PROSITE" id="PS00893">
    <property type="entry name" value="NUDIX_BOX"/>
    <property type="match status" value="1"/>
</dbReference>
<dbReference type="InterPro" id="IPR000086">
    <property type="entry name" value="NUDIX_hydrolase_dom"/>
</dbReference>
<keyword evidence="6" id="KW-1185">Reference proteome</keyword>
<dbReference type="InterPro" id="IPR015797">
    <property type="entry name" value="NUDIX_hydrolase-like_dom_sf"/>
</dbReference>
<dbReference type="Gene3D" id="3.90.79.10">
    <property type="entry name" value="Nucleoside Triphosphate Pyrophosphohydrolase"/>
    <property type="match status" value="1"/>
</dbReference>
<dbReference type="PANTHER" id="PTHR43046">
    <property type="entry name" value="GDP-MANNOSE MANNOSYL HYDROLASE"/>
    <property type="match status" value="1"/>
</dbReference>
<gene>
    <name evidence="5" type="ORF">R6U77_03030</name>
</gene>
<dbReference type="InterPro" id="IPR020476">
    <property type="entry name" value="Nudix_hydrolase"/>
</dbReference>
<evidence type="ECO:0000313" key="5">
    <source>
        <dbReference type="EMBL" id="WPK12690.1"/>
    </source>
</evidence>
<proteinExistence type="inferred from homology"/>
<keyword evidence="2 3" id="KW-0378">Hydrolase</keyword>
<evidence type="ECO:0000256" key="3">
    <source>
        <dbReference type="RuleBase" id="RU003476"/>
    </source>
</evidence>
<reference evidence="5 6" key="1">
    <citation type="submission" date="2023-09" db="EMBL/GenBank/DDBJ databases">
        <authorList>
            <person name="Page C.A."/>
            <person name="Perez-Diaz I.M."/>
        </authorList>
    </citation>
    <scope>NUCLEOTIDE SEQUENCE [LARGE SCALE GENOMIC DNA]</scope>
    <source>
        <strain evidence="5 6">Ll15</strain>
    </source>
</reference>
<dbReference type="PANTHER" id="PTHR43046:SF14">
    <property type="entry name" value="MUTT_NUDIX FAMILY PROTEIN"/>
    <property type="match status" value="1"/>
</dbReference>
<evidence type="ECO:0000313" key="6">
    <source>
        <dbReference type="Proteomes" id="UP001322664"/>
    </source>
</evidence>
<dbReference type="Pfam" id="PF00293">
    <property type="entry name" value="NUDIX"/>
    <property type="match status" value="1"/>
</dbReference>